<keyword evidence="5" id="KW-0456">Lyase</keyword>
<dbReference type="CDD" id="cd03124">
    <property type="entry name" value="alpha_CA_prokaryotic_like"/>
    <property type="match status" value="1"/>
</dbReference>
<dbReference type="EMBL" id="JAMDGZ010000014">
    <property type="protein sequence ID" value="MDD1013404.1"/>
    <property type="molecule type" value="Genomic_DNA"/>
</dbReference>
<reference evidence="9 10" key="1">
    <citation type="submission" date="2022-05" db="EMBL/GenBank/DDBJ databases">
        <title>Novel Pseudomonas spp. Isolated from a Rainbow Trout Aquaculture Facility.</title>
        <authorList>
            <person name="Testerman T."/>
            <person name="Graf J."/>
        </authorList>
    </citation>
    <scope>NUCLEOTIDE SEQUENCE [LARGE SCALE GENOMIC DNA]</scope>
    <source>
        <strain evidence="9 10">ID1025</strain>
    </source>
</reference>
<keyword evidence="7" id="KW-0732">Signal</keyword>
<dbReference type="SMART" id="SM01057">
    <property type="entry name" value="Carb_anhydrase"/>
    <property type="match status" value="1"/>
</dbReference>
<keyword evidence="10" id="KW-1185">Reference proteome</keyword>
<dbReference type="InterPro" id="IPR023561">
    <property type="entry name" value="Carbonic_anhydrase_a-class"/>
</dbReference>
<feature type="domain" description="Alpha-carbonic anhydrase" evidence="8">
    <location>
        <begin position="26"/>
        <end position="270"/>
    </location>
</feature>
<dbReference type="SUPFAM" id="SSF51069">
    <property type="entry name" value="Carbonic anhydrase"/>
    <property type="match status" value="1"/>
</dbReference>
<dbReference type="Pfam" id="PF00194">
    <property type="entry name" value="Carb_anhydrase"/>
    <property type="match status" value="1"/>
</dbReference>
<dbReference type="PANTHER" id="PTHR18952">
    <property type="entry name" value="CARBONIC ANHYDRASE"/>
    <property type="match status" value="1"/>
</dbReference>
<dbReference type="Gene3D" id="3.10.200.10">
    <property type="entry name" value="Alpha carbonic anhydrase"/>
    <property type="match status" value="1"/>
</dbReference>
<evidence type="ECO:0000256" key="4">
    <source>
        <dbReference type="ARBA" id="ARBA00022833"/>
    </source>
</evidence>
<protein>
    <recommendedName>
        <fullName evidence="2">carbonic anhydrase</fullName>
        <ecNumber evidence="2">4.2.1.1</ecNumber>
    </recommendedName>
</protein>
<comment type="similarity">
    <text evidence="1">Belongs to the alpha-carbonic anhydrase family.</text>
</comment>
<evidence type="ECO:0000313" key="10">
    <source>
        <dbReference type="Proteomes" id="UP001148184"/>
    </source>
</evidence>
<evidence type="ECO:0000256" key="6">
    <source>
        <dbReference type="ARBA" id="ARBA00048348"/>
    </source>
</evidence>
<organism evidence="9 10">
    <name type="scientific">Pseudomonas rubra</name>
    <dbReference type="NCBI Taxonomy" id="2942627"/>
    <lineage>
        <taxon>Bacteria</taxon>
        <taxon>Pseudomonadati</taxon>
        <taxon>Pseudomonadota</taxon>
        <taxon>Gammaproteobacteria</taxon>
        <taxon>Pseudomonadales</taxon>
        <taxon>Pseudomonadaceae</taxon>
        <taxon>Pseudomonas</taxon>
    </lineage>
</organism>
<sequence length="271" mass="30092">MTHLKNIAFTTILAFVATSVSASGDTEWSYSGDTGPEHWASLSEEFATAIGNQQSPIDIELNKIAIIKPQNLIIRYEDGDFRGVYNGHAIQITPQNKEDNYVLLGGEKYTLQQFHFHTPSENQLDNHSSSLEVHFVHEDNRGRLAVIAVLFDKGKPNRPINDITRAIFTSGAHQETALPDPSEITELPPKNHEIALPAPFKITGLLPEKKDNIQFPGSLTTPPTKEGVTWIVMLNKQRLLTSDLTGFEGVMGKNNRPIQPTGARVLVKYKD</sequence>
<dbReference type="InterPro" id="IPR001148">
    <property type="entry name" value="CA_dom"/>
</dbReference>
<dbReference type="EC" id="4.2.1.1" evidence="2"/>
<evidence type="ECO:0000256" key="3">
    <source>
        <dbReference type="ARBA" id="ARBA00022723"/>
    </source>
</evidence>
<feature type="signal peptide" evidence="7">
    <location>
        <begin position="1"/>
        <end position="22"/>
    </location>
</feature>
<dbReference type="RefSeq" id="WP_273892232.1">
    <property type="nucleotide sequence ID" value="NZ_JAMDGP010000026.1"/>
</dbReference>
<comment type="caution">
    <text evidence="9">The sequence shown here is derived from an EMBL/GenBank/DDBJ whole genome shotgun (WGS) entry which is preliminary data.</text>
</comment>
<evidence type="ECO:0000256" key="2">
    <source>
        <dbReference type="ARBA" id="ARBA00012925"/>
    </source>
</evidence>
<evidence type="ECO:0000313" key="9">
    <source>
        <dbReference type="EMBL" id="MDD1013404.1"/>
    </source>
</evidence>
<proteinExistence type="inferred from homology"/>
<dbReference type="PROSITE" id="PS51144">
    <property type="entry name" value="ALPHA_CA_2"/>
    <property type="match status" value="1"/>
</dbReference>
<evidence type="ECO:0000256" key="5">
    <source>
        <dbReference type="ARBA" id="ARBA00023239"/>
    </source>
</evidence>
<accession>A0ABT5P537</accession>
<gene>
    <name evidence="9" type="ORF">M5G17_06865</name>
</gene>
<feature type="chain" id="PRO_5045328589" description="carbonic anhydrase" evidence="7">
    <location>
        <begin position="23"/>
        <end position="271"/>
    </location>
</feature>
<evidence type="ECO:0000259" key="8">
    <source>
        <dbReference type="PROSITE" id="PS51144"/>
    </source>
</evidence>
<dbReference type="InterPro" id="IPR036398">
    <property type="entry name" value="CA_dom_sf"/>
</dbReference>
<dbReference type="PANTHER" id="PTHR18952:SF265">
    <property type="entry name" value="CARBONIC ANHYDRASE"/>
    <property type="match status" value="1"/>
</dbReference>
<dbReference type="Proteomes" id="UP001148184">
    <property type="component" value="Unassembled WGS sequence"/>
</dbReference>
<keyword evidence="4" id="KW-0862">Zinc</keyword>
<evidence type="ECO:0000256" key="7">
    <source>
        <dbReference type="SAM" id="SignalP"/>
    </source>
</evidence>
<dbReference type="InterPro" id="IPR041891">
    <property type="entry name" value="Alpha_CA_prokaryot-like"/>
</dbReference>
<keyword evidence="3" id="KW-0479">Metal-binding</keyword>
<comment type="catalytic activity">
    <reaction evidence="6">
        <text>hydrogencarbonate + H(+) = CO2 + H2O</text>
        <dbReference type="Rhea" id="RHEA:10748"/>
        <dbReference type="ChEBI" id="CHEBI:15377"/>
        <dbReference type="ChEBI" id="CHEBI:15378"/>
        <dbReference type="ChEBI" id="CHEBI:16526"/>
        <dbReference type="ChEBI" id="CHEBI:17544"/>
        <dbReference type="EC" id="4.2.1.1"/>
    </reaction>
</comment>
<evidence type="ECO:0000256" key="1">
    <source>
        <dbReference type="ARBA" id="ARBA00010718"/>
    </source>
</evidence>
<name>A0ABT5P537_9PSED</name>